<proteinExistence type="predicted"/>
<evidence type="ECO:0000313" key="2">
    <source>
        <dbReference type="EMBL" id="AIG43056.1"/>
    </source>
</evidence>
<reference evidence="2 3" key="1">
    <citation type="journal article" date="2014" name="Genome Announc.">
        <title>Whole-Genome Sequence of Streptococcus suis Serotype 4 Reference Strain 6407.</title>
        <authorList>
            <person name="Wang K."/>
            <person name="Chen J."/>
            <person name="Yao H."/>
            <person name="Lu C."/>
        </authorList>
    </citation>
    <scope>NUCLEOTIDE SEQUENCE [LARGE SCALE GENOMIC DNA]</scope>
    <source>
        <strain evidence="2">6407</strain>
    </source>
</reference>
<keyword evidence="1" id="KW-0812">Transmembrane</keyword>
<accession>A0A075SI21</accession>
<dbReference type="RefSeq" id="WP_015646578.1">
    <property type="nucleotide sequence ID" value="NZ_ALLE01000042.1"/>
</dbReference>
<feature type="transmembrane region" description="Helical" evidence="1">
    <location>
        <begin position="99"/>
        <end position="121"/>
    </location>
</feature>
<dbReference type="AlphaFoldDB" id="A0A075SI21"/>
<gene>
    <name evidence="2" type="ORF">ID09_02960</name>
</gene>
<keyword evidence="1" id="KW-1133">Transmembrane helix</keyword>
<evidence type="ECO:0000256" key="1">
    <source>
        <dbReference type="SAM" id="Phobius"/>
    </source>
</evidence>
<sequence>MRVIIHYPKPIKQLSSQKLPLLVDGKIAGTVTQGKILSLPITQPSVTLSIRGDKKSSIQVKEGDRVQIVENSKYFILYYFSLAIVPIALLFNLPTLVKTILLVLALAITLLGQAIFPKYLISTEKSSDH</sequence>
<dbReference type="Proteomes" id="UP000028185">
    <property type="component" value="Chromosome"/>
</dbReference>
<dbReference type="EMBL" id="CP008921">
    <property type="protein sequence ID" value="AIG43056.1"/>
    <property type="molecule type" value="Genomic_DNA"/>
</dbReference>
<organism evidence="2 3">
    <name type="scientific">Streptococcus suis 6407</name>
    <dbReference type="NCBI Taxonomy" id="1214179"/>
    <lineage>
        <taxon>Bacteria</taxon>
        <taxon>Bacillati</taxon>
        <taxon>Bacillota</taxon>
        <taxon>Bacilli</taxon>
        <taxon>Lactobacillales</taxon>
        <taxon>Streptococcaceae</taxon>
        <taxon>Streptococcus</taxon>
    </lineage>
</organism>
<name>A0A075SI21_STRSU</name>
<dbReference type="HOGENOM" id="CLU_122886_0_0_9"/>
<evidence type="ECO:0000313" key="3">
    <source>
        <dbReference type="Proteomes" id="UP000028185"/>
    </source>
</evidence>
<keyword evidence="1" id="KW-0472">Membrane</keyword>
<protein>
    <submittedName>
        <fullName evidence="2">Uncharacterized protein</fullName>
    </submittedName>
</protein>
<feature type="transmembrane region" description="Helical" evidence="1">
    <location>
        <begin position="75"/>
        <end position="93"/>
    </location>
</feature>
<dbReference type="PATRIC" id="fig|1214179.4.peg.554"/>